<dbReference type="RefSeq" id="WP_226747746.1">
    <property type="nucleotide sequence ID" value="NZ_JAJATZ010000002.1"/>
</dbReference>
<feature type="domain" description="SPOR" evidence="3">
    <location>
        <begin position="371"/>
        <end position="445"/>
    </location>
</feature>
<keyword evidence="5" id="KW-1185">Reference proteome</keyword>
<proteinExistence type="predicted"/>
<dbReference type="Pfam" id="PF05036">
    <property type="entry name" value="SPOR"/>
    <property type="match status" value="1"/>
</dbReference>
<name>A0ABS8BSQ6_9RHOB</name>
<dbReference type="SUPFAM" id="SSF110997">
    <property type="entry name" value="Sporulation related repeat"/>
    <property type="match status" value="1"/>
</dbReference>
<dbReference type="InterPro" id="IPR036680">
    <property type="entry name" value="SPOR-like_sf"/>
</dbReference>
<comment type="caution">
    <text evidence="4">The sequence shown here is derived from an EMBL/GenBank/DDBJ whole genome shotgun (WGS) entry which is preliminary data.</text>
</comment>
<feature type="region of interest" description="Disordered" evidence="1">
    <location>
        <begin position="177"/>
        <end position="199"/>
    </location>
</feature>
<dbReference type="InterPro" id="IPR007730">
    <property type="entry name" value="SPOR-like_dom"/>
</dbReference>
<reference evidence="4" key="1">
    <citation type="submission" date="2021-10" db="EMBL/GenBank/DDBJ databases">
        <title>Loktanella gaetbuli sp. nov., isolated from a tidal flat.</title>
        <authorList>
            <person name="Park S."/>
            <person name="Yoon J.-H."/>
        </authorList>
    </citation>
    <scope>NUCLEOTIDE SEQUENCE</scope>
    <source>
        <strain evidence="4">TSTF-M6</strain>
    </source>
</reference>
<dbReference type="EMBL" id="JAJATZ010000002">
    <property type="protein sequence ID" value="MCB5198652.1"/>
    <property type="molecule type" value="Genomic_DNA"/>
</dbReference>
<organism evidence="4 5">
    <name type="scientific">Loktanella gaetbuli</name>
    <dbReference type="NCBI Taxonomy" id="2881335"/>
    <lineage>
        <taxon>Bacteria</taxon>
        <taxon>Pseudomonadati</taxon>
        <taxon>Pseudomonadota</taxon>
        <taxon>Alphaproteobacteria</taxon>
        <taxon>Rhodobacterales</taxon>
        <taxon>Roseobacteraceae</taxon>
        <taxon>Loktanella</taxon>
    </lineage>
</organism>
<keyword evidence="2" id="KW-0732">Signal</keyword>
<evidence type="ECO:0000313" key="5">
    <source>
        <dbReference type="Proteomes" id="UP001138961"/>
    </source>
</evidence>
<dbReference type="Proteomes" id="UP001138961">
    <property type="component" value="Unassembled WGS sequence"/>
</dbReference>
<dbReference type="Gene3D" id="3.30.70.1070">
    <property type="entry name" value="Sporulation related repeat"/>
    <property type="match status" value="1"/>
</dbReference>
<dbReference type="PROSITE" id="PS51724">
    <property type="entry name" value="SPOR"/>
    <property type="match status" value="1"/>
</dbReference>
<feature type="chain" id="PRO_5047095426" evidence="2">
    <location>
        <begin position="22"/>
        <end position="445"/>
    </location>
</feature>
<evidence type="ECO:0000256" key="2">
    <source>
        <dbReference type="SAM" id="SignalP"/>
    </source>
</evidence>
<feature type="compositionally biased region" description="Low complexity" evidence="1">
    <location>
        <begin position="183"/>
        <end position="195"/>
    </location>
</feature>
<accession>A0ABS8BSQ6</accession>
<evidence type="ECO:0000313" key="4">
    <source>
        <dbReference type="EMBL" id="MCB5198652.1"/>
    </source>
</evidence>
<evidence type="ECO:0000259" key="3">
    <source>
        <dbReference type="PROSITE" id="PS51724"/>
    </source>
</evidence>
<feature type="signal peptide" evidence="2">
    <location>
        <begin position="1"/>
        <end position="21"/>
    </location>
</feature>
<protein>
    <submittedName>
        <fullName evidence="4">SPOR domain-containing protein</fullName>
    </submittedName>
</protein>
<evidence type="ECO:0000256" key="1">
    <source>
        <dbReference type="SAM" id="MobiDB-lite"/>
    </source>
</evidence>
<gene>
    <name evidence="4" type="ORF">LGQ03_05320</name>
</gene>
<sequence length="445" mass="45711">MTKGLVLMAALTTGLASQVNAQTTAVPAEFPPASYTASQYVDSRGCAFVRAGMDGRVTWVPRVDRRREQLCNFQPSLARAETSPTPPQPAMQDLPIINITAEPVTPAPRAAVPAQRTAAAPTPRTAPVVAPAVRQVVATPRVVTAPAPAPEPRRISLAQACDGRFGVQPGFVSATTRRPIDCGPAPQVAGAAPQPRAMRAPGPQRITLAQACARIANGERLVNAGGSPIACPQTAAPVRVATAQPAPVRTASTACGIANMSSDGRFPVRCGPQAESPSGMVTRSVMNPSTATISTRSEGGFGSILSEPVVPRSNPAGAITPASPPRGYAKVWDDGRINPQRGLPQARAAVQAAPQAHMSSRSVAPVTAPVTAATGHRYVQVGSFGDPDNATRLIGRLQAAGLPVASGRSGNLKVVAAGPFANASDLQRALGIVRGMGFGDAYTRG</sequence>